<dbReference type="Pfam" id="PF00156">
    <property type="entry name" value="Pribosyltran"/>
    <property type="match status" value="1"/>
</dbReference>
<dbReference type="SUPFAM" id="SSF53271">
    <property type="entry name" value="PRTase-like"/>
    <property type="match status" value="1"/>
</dbReference>
<dbReference type="RefSeq" id="WP_209492112.1">
    <property type="nucleotide sequence ID" value="NZ_JAGGLC010000005.1"/>
</dbReference>
<reference evidence="2" key="1">
    <citation type="submission" date="2021-03" db="EMBL/GenBank/DDBJ databases">
        <title>Genomic Encyclopedia of Type Strains, Phase IV (KMG-IV): sequencing the most valuable type-strain genomes for metagenomic binning, comparative biology and taxonomic classification.</title>
        <authorList>
            <person name="Goeker M."/>
        </authorList>
    </citation>
    <scope>NUCLEOTIDE SEQUENCE</scope>
    <source>
        <strain evidence="2">DSM 26232</strain>
    </source>
</reference>
<feature type="domain" description="Phosphoribosyltransferase" evidence="1">
    <location>
        <begin position="11"/>
        <end position="174"/>
    </location>
</feature>
<dbReference type="EMBL" id="JAGGLC010000005">
    <property type="protein sequence ID" value="MBP1987743.1"/>
    <property type="molecule type" value="Genomic_DNA"/>
</dbReference>
<keyword evidence="3" id="KW-1185">Reference proteome</keyword>
<accession>A0A8T4H046</accession>
<protein>
    <submittedName>
        <fullName evidence="2">Putative phosphoribosyltransferase</fullName>
    </submittedName>
</protein>
<name>A0A8T4H046_9EURY</name>
<evidence type="ECO:0000259" key="1">
    <source>
        <dbReference type="Pfam" id="PF00156"/>
    </source>
</evidence>
<comment type="caution">
    <text evidence="2">The sequence shown here is derived from an EMBL/GenBank/DDBJ whole genome shotgun (WGS) entry which is preliminary data.</text>
</comment>
<dbReference type="CDD" id="cd06223">
    <property type="entry name" value="PRTases_typeI"/>
    <property type="match status" value="1"/>
</dbReference>
<dbReference type="InterPro" id="IPR029057">
    <property type="entry name" value="PRTase-like"/>
</dbReference>
<organism evidence="2 3">
    <name type="scientific">Halolamina salifodinae</name>
    <dbReference type="NCBI Taxonomy" id="1202767"/>
    <lineage>
        <taxon>Archaea</taxon>
        <taxon>Methanobacteriati</taxon>
        <taxon>Methanobacteriota</taxon>
        <taxon>Stenosarchaea group</taxon>
        <taxon>Halobacteria</taxon>
        <taxon>Halobacteriales</taxon>
        <taxon>Haloferacaceae</taxon>
    </lineage>
</organism>
<proteinExistence type="predicted"/>
<dbReference type="PANTHER" id="PTHR43218">
    <property type="entry name" value="PHOSPHORIBOSYLTRANSFERASE-RELATED"/>
    <property type="match status" value="1"/>
</dbReference>
<keyword evidence="2" id="KW-0328">Glycosyltransferase</keyword>
<dbReference type="AlphaFoldDB" id="A0A8T4H046"/>
<dbReference type="OrthoDB" id="56536at2157"/>
<dbReference type="Gene3D" id="3.40.50.2020">
    <property type="match status" value="1"/>
</dbReference>
<evidence type="ECO:0000313" key="3">
    <source>
        <dbReference type="Proteomes" id="UP000823736"/>
    </source>
</evidence>
<dbReference type="InterPro" id="IPR000836">
    <property type="entry name" value="PRTase_dom"/>
</dbReference>
<dbReference type="Proteomes" id="UP000823736">
    <property type="component" value="Unassembled WGS sequence"/>
</dbReference>
<gene>
    <name evidence="2" type="ORF">J2753_002253</name>
</gene>
<dbReference type="Gene3D" id="3.30.1310.20">
    <property type="entry name" value="PRTase-like"/>
    <property type="match status" value="1"/>
</dbReference>
<dbReference type="PANTHER" id="PTHR43218:SF1">
    <property type="entry name" value="PHOSPHORIBOSYLTRANSFERASE"/>
    <property type="match status" value="1"/>
</dbReference>
<dbReference type="GO" id="GO:0016757">
    <property type="term" value="F:glycosyltransferase activity"/>
    <property type="evidence" value="ECO:0007669"/>
    <property type="project" value="UniProtKB-KW"/>
</dbReference>
<keyword evidence="2" id="KW-0808">Transferase</keyword>
<sequence length="212" mass="22972">MFQDRHDAGQQLADLVAERVPEADLVLGIPRGGLPVARPVAERLNVPLDIIAAKKMGMPGNPEFAIGAAASDGSAWVDDEVVERYDIDEEYIENERERAAETAKEKIETYREGREEPEIAGKTVVIVDDGVATGATARACLRQVTEAGAERVVLAVPVGPSESLADLEREADEVVVVEEPERFGAVGAHYREFGQVSDEEAADYLDWEPDGS</sequence>
<evidence type="ECO:0000313" key="2">
    <source>
        <dbReference type="EMBL" id="MBP1987743.1"/>
    </source>
</evidence>